<dbReference type="EMBL" id="JAZHXI010000009">
    <property type="protein sequence ID" value="KAL2068178.1"/>
    <property type="molecule type" value="Genomic_DNA"/>
</dbReference>
<proteinExistence type="predicted"/>
<feature type="region of interest" description="Disordered" evidence="1">
    <location>
        <begin position="71"/>
        <end position="105"/>
    </location>
</feature>
<name>A0ABR4CE12_9HELO</name>
<dbReference type="Proteomes" id="UP001595075">
    <property type="component" value="Unassembled WGS sequence"/>
</dbReference>
<evidence type="ECO:0000256" key="1">
    <source>
        <dbReference type="SAM" id="MobiDB-lite"/>
    </source>
</evidence>
<evidence type="ECO:0000313" key="2">
    <source>
        <dbReference type="EMBL" id="KAL2068178.1"/>
    </source>
</evidence>
<gene>
    <name evidence="2" type="ORF">VTL71DRAFT_16276</name>
</gene>
<keyword evidence="3" id="KW-1185">Reference proteome</keyword>
<reference evidence="2 3" key="1">
    <citation type="journal article" date="2024" name="Commun. Biol.">
        <title>Comparative genomic analysis of thermophilic fungi reveals convergent evolutionary adaptations and gene losses.</title>
        <authorList>
            <person name="Steindorff A.S."/>
            <person name="Aguilar-Pontes M.V."/>
            <person name="Robinson A.J."/>
            <person name="Andreopoulos B."/>
            <person name="LaButti K."/>
            <person name="Kuo A."/>
            <person name="Mondo S."/>
            <person name="Riley R."/>
            <person name="Otillar R."/>
            <person name="Haridas S."/>
            <person name="Lipzen A."/>
            <person name="Grimwood J."/>
            <person name="Schmutz J."/>
            <person name="Clum A."/>
            <person name="Reid I.D."/>
            <person name="Moisan M.C."/>
            <person name="Butler G."/>
            <person name="Nguyen T.T.M."/>
            <person name="Dewar K."/>
            <person name="Conant G."/>
            <person name="Drula E."/>
            <person name="Henrissat B."/>
            <person name="Hansel C."/>
            <person name="Singer S."/>
            <person name="Hutchinson M.I."/>
            <person name="de Vries R.P."/>
            <person name="Natvig D.O."/>
            <person name="Powell A.J."/>
            <person name="Tsang A."/>
            <person name="Grigoriev I.V."/>
        </authorList>
    </citation>
    <scope>NUCLEOTIDE SEQUENCE [LARGE SCALE GENOMIC DNA]</scope>
    <source>
        <strain evidence="2 3">CBS 494.80</strain>
    </source>
</reference>
<comment type="caution">
    <text evidence="2">The sequence shown here is derived from an EMBL/GenBank/DDBJ whole genome shotgun (WGS) entry which is preliminary data.</text>
</comment>
<protein>
    <submittedName>
        <fullName evidence="2">Uncharacterized protein</fullName>
    </submittedName>
</protein>
<accession>A0ABR4CE12</accession>
<evidence type="ECO:0000313" key="3">
    <source>
        <dbReference type="Proteomes" id="UP001595075"/>
    </source>
</evidence>
<organism evidence="2 3">
    <name type="scientific">Oculimacula yallundae</name>
    <dbReference type="NCBI Taxonomy" id="86028"/>
    <lineage>
        <taxon>Eukaryota</taxon>
        <taxon>Fungi</taxon>
        <taxon>Dikarya</taxon>
        <taxon>Ascomycota</taxon>
        <taxon>Pezizomycotina</taxon>
        <taxon>Leotiomycetes</taxon>
        <taxon>Helotiales</taxon>
        <taxon>Ploettnerulaceae</taxon>
        <taxon>Oculimacula</taxon>
    </lineage>
</organism>
<sequence>MKANMNISVLCKGISLTIKFRKYSYAMYHEKRNQQYCSASASSNSCRSLTQPFCLLVYSTLIITSFPIPNYATPENRNLTDRPPLTPSPKRQNMLSIPHHSLETP</sequence>